<gene>
    <name evidence="2" type="ORF">B0T16DRAFT_205810</name>
</gene>
<name>A0AA40CJB7_9PEZI</name>
<evidence type="ECO:0000313" key="3">
    <source>
        <dbReference type="Proteomes" id="UP001174936"/>
    </source>
</evidence>
<feature type="region of interest" description="Disordered" evidence="1">
    <location>
        <begin position="138"/>
        <end position="157"/>
    </location>
</feature>
<dbReference type="Proteomes" id="UP001174936">
    <property type="component" value="Unassembled WGS sequence"/>
</dbReference>
<feature type="compositionally biased region" description="Polar residues" evidence="1">
    <location>
        <begin position="95"/>
        <end position="104"/>
    </location>
</feature>
<comment type="caution">
    <text evidence="2">The sequence shown here is derived from an EMBL/GenBank/DDBJ whole genome shotgun (WGS) entry which is preliminary data.</text>
</comment>
<protein>
    <submittedName>
        <fullName evidence="2">Uncharacterized protein</fullName>
    </submittedName>
</protein>
<keyword evidence="3" id="KW-1185">Reference proteome</keyword>
<evidence type="ECO:0000256" key="1">
    <source>
        <dbReference type="SAM" id="MobiDB-lite"/>
    </source>
</evidence>
<organism evidence="2 3">
    <name type="scientific">Cercophora newfieldiana</name>
    <dbReference type="NCBI Taxonomy" id="92897"/>
    <lineage>
        <taxon>Eukaryota</taxon>
        <taxon>Fungi</taxon>
        <taxon>Dikarya</taxon>
        <taxon>Ascomycota</taxon>
        <taxon>Pezizomycotina</taxon>
        <taxon>Sordariomycetes</taxon>
        <taxon>Sordariomycetidae</taxon>
        <taxon>Sordariales</taxon>
        <taxon>Lasiosphaeriaceae</taxon>
        <taxon>Cercophora</taxon>
    </lineage>
</organism>
<proteinExistence type="predicted"/>
<dbReference type="AlphaFoldDB" id="A0AA40CJB7"/>
<feature type="compositionally biased region" description="Basic residues" evidence="1">
    <location>
        <begin position="107"/>
        <end position="121"/>
    </location>
</feature>
<reference evidence="2" key="1">
    <citation type="submission" date="2023-06" db="EMBL/GenBank/DDBJ databases">
        <title>Genome-scale phylogeny and comparative genomics of the fungal order Sordariales.</title>
        <authorList>
            <consortium name="Lawrence Berkeley National Laboratory"/>
            <person name="Hensen N."/>
            <person name="Bonometti L."/>
            <person name="Westerberg I."/>
            <person name="Brannstrom I.O."/>
            <person name="Guillou S."/>
            <person name="Cros-Aarteil S."/>
            <person name="Calhoun S."/>
            <person name="Haridas S."/>
            <person name="Kuo A."/>
            <person name="Mondo S."/>
            <person name="Pangilinan J."/>
            <person name="Riley R."/>
            <person name="Labutti K."/>
            <person name="Andreopoulos B."/>
            <person name="Lipzen A."/>
            <person name="Chen C."/>
            <person name="Yanf M."/>
            <person name="Daum C."/>
            <person name="Ng V."/>
            <person name="Clum A."/>
            <person name="Steindorff A."/>
            <person name="Ohm R."/>
            <person name="Martin F."/>
            <person name="Silar P."/>
            <person name="Natvig D."/>
            <person name="Lalanne C."/>
            <person name="Gautier V."/>
            <person name="Ament-Velasquez S.L."/>
            <person name="Kruys A."/>
            <person name="Hutchinson M.I."/>
            <person name="Powell A.J."/>
            <person name="Barry K."/>
            <person name="Miller A.N."/>
            <person name="Grigoriev I.V."/>
            <person name="Debuchy R."/>
            <person name="Gladieux P."/>
            <person name="Thoren M.H."/>
            <person name="Johannesson H."/>
        </authorList>
    </citation>
    <scope>NUCLEOTIDE SEQUENCE</scope>
    <source>
        <strain evidence="2">SMH2532-1</strain>
    </source>
</reference>
<accession>A0AA40CJB7</accession>
<evidence type="ECO:0000313" key="2">
    <source>
        <dbReference type="EMBL" id="KAK0641001.1"/>
    </source>
</evidence>
<dbReference type="EMBL" id="JAULSV010000006">
    <property type="protein sequence ID" value="KAK0641001.1"/>
    <property type="molecule type" value="Genomic_DNA"/>
</dbReference>
<sequence>MPVLPFLIAPASALFCSSRTRQGCTGASLNLAARYVLCAANFTTDQAVLQQPAAQRASTADSRAGPSRLNPCSLFNIHAVHTVLTPPLVRGNCSEIDNGQNATRQGGWRRKGPRRSHHHVPGVHFPPTSASRRCIASTVRQGQSPFRPSLPAPETAS</sequence>
<feature type="region of interest" description="Disordered" evidence="1">
    <location>
        <begin position="95"/>
        <end position="131"/>
    </location>
</feature>